<dbReference type="InterPro" id="IPR036621">
    <property type="entry name" value="Anticodon-bd_dom_sf"/>
</dbReference>
<proteinExistence type="inferred from homology"/>
<dbReference type="EC" id="6.1.1.14" evidence="4"/>
<dbReference type="GO" id="GO:0016740">
    <property type="term" value="F:transferase activity"/>
    <property type="evidence" value="ECO:0007669"/>
    <property type="project" value="UniProtKB-KW"/>
</dbReference>
<dbReference type="SUPFAM" id="SSF52954">
    <property type="entry name" value="Class II aaRS ABD-related"/>
    <property type="match status" value="1"/>
</dbReference>
<dbReference type="Gene3D" id="3.30.40.230">
    <property type="match status" value="1"/>
</dbReference>
<comment type="caution">
    <text evidence="16">The sequence shown here is derived from an EMBL/GenBank/DDBJ whole genome shotgun (WGS) entry which is preliminary data.</text>
</comment>
<evidence type="ECO:0000256" key="4">
    <source>
        <dbReference type="ARBA" id="ARBA00012829"/>
    </source>
</evidence>
<name>A0A9D4TXR9_CHLVU</name>
<keyword evidence="9" id="KW-0067">ATP-binding</keyword>
<feature type="coiled-coil region" evidence="14">
    <location>
        <begin position="38"/>
        <end position="68"/>
    </location>
</feature>
<dbReference type="InterPro" id="IPR004154">
    <property type="entry name" value="Anticodon-bd"/>
</dbReference>
<evidence type="ECO:0000256" key="6">
    <source>
        <dbReference type="ARBA" id="ARBA00022598"/>
    </source>
</evidence>
<comment type="catalytic activity">
    <reaction evidence="13">
        <text>tRNA(Gly) + glycine + ATP = glycyl-tRNA(Gly) + AMP + diphosphate</text>
        <dbReference type="Rhea" id="RHEA:16013"/>
        <dbReference type="Rhea" id="RHEA-COMP:9664"/>
        <dbReference type="Rhea" id="RHEA-COMP:9683"/>
        <dbReference type="ChEBI" id="CHEBI:30616"/>
        <dbReference type="ChEBI" id="CHEBI:33019"/>
        <dbReference type="ChEBI" id="CHEBI:57305"/>
        <dbReference type="ChEBI" id="CHEBI:78442"/>
        <dbReference type="ChEBI" id="CHEBI:78522"/>
        <dbReference type="ChEBI" id="CHEBI:456215"/>
        <dbReference type="EC" id="6.1.1.14"/>
    </reaction>
</comment>
<dbReference type="CDD" id="cd00774">
    <property type="entry name" value="GlyRS-like_core"/>
    <property type="match status" value="1"/>
</dbReference>
<dbReference type="FunFam" id="3.30.930.10:FF:000010">
    <property type="entry name" value="Glycyl-tRNA synthetase 1"/>
    <property type="match status" value="1"/>
</dbReference>
<keyword evidence="7" id="KW-0808">Transferase</keyword>
<comment type="subunit">
    <text evidence="3">Homodimer.</text>
</comment>
<dbReference type="NCBIfam" id="TIGR00389">
    <property type="entry name" value="glyS_dimeric"/>
    <property type="match status" value="1"/>
</dbReference>
<dbReference type="PROSITE" id="PS50862">
    <property type="entry name" value="AA_TRNA_LIGASE_II"/>
    <property type="match status" value="1"/>
</dbReference>
<dbReference type="CDD" id="cd00858">
    <property type="entry name" value="GlyRS_anticodon"/>
    <property type="match status" value="1"/>
</dbReference>
<dbReference type="Pfam" id="PF03129">
    <property type="entry name" value="HGTP_anticodon"/>
    <property type="match status" value="1"/>
</dbReference>
<keyword evidence="5" id="KW-0963">Cytoplasm</keyword>
<dbReference type="PANTHER" id="PTHR10745">
    <property type="entry name" value="GLYCYL-TRNA SYNTHETASE/DNA POLYMERASE SUBUNIT GAMMA-2"/>
    <property type="match status" value="1"/>
</dbReference>
<evidence type="ECO:0000256" key="14">
    <source>
        <dbReference type="SAM" id="Coils"/>
    </source>
</evidence>
<dbReference type="PRINTS" id="PR01043">
    <property type="entry name" value="TRNASYNTHGLY"/>
</dbReference>
<keyword evidence="8" id="KW-0547">Nucleotide-binding</keyword>
<keyword evidence="6" id="KW-0436">Ligase</keyword>
<evidence type="ECO:0000256" key="8">
    <source>
        <dbReference type="ARBA" id="ARBA00022741"/>
    </source>
</evidence>
<evidence type="ECO:0000313" key="16">
    <source>
        <dbReference type="EMBL" id="KAI3436835.1"/>
    </source>
</evidence>
<dbReference type="InterPro" id="IPR045864">
    <property type="entry name" value="aa-tRNA-synth_II/BPL/LPL"/>
</dbReference>
<evidence type="ECO:0000256" key="9">
    <source>
        <dbReference type="ARBA" id="ARBA00022840"/>
    </source>
</evidence>
<evidence type="ECO:0000256" key="11">
    <source>
        <dbReference type="ARBA" id="ARBA00023146"/>
    </source>
</evidence>
<dbReference type="Proteomes" id="UP001055712">
    <property type="component" value="Unassembled WGS sequence"/>
</dbReference>
<dbReference type="GO" id="GO:0005524">
    <property type="term" value="F:ATP binding"/>
    <property type="evidence" value="ECO:0007669"/>
    <property type="project" value="UniProtKB-KW"/>
</dbReference>
<keyword evidence="10" id="KW-0648">Protein biosynthesis</keyword>
<dbReference type="InterPro" id="IPR027031">
    <property type="entry name" value="Gly-tRNA_synthase/POLG2"/>
</dbReference>
<evidence type="ECO:0000256" key="3">
    <source>
        <dbReference type="ARBA" id="ARBA00011738"/>
    </source>
</evidence>
<comment type="similarity">
    <text evidence="2">Belongs to the class-II aminoacyl-tRNA synthetase family.</text>
</comment>
<dbReference type="SUPFAM" id="SSF55681">
    <property type="entry name" value="Class II aaRS and biotin synthetases"/>
    <property type="match status" value="1"/>
</dbReference>
<keyword evidence="11" id="KW-0030">Aminoacyl-tRNA synthetase</keyword>
<dbReference type="FunFam" id="3.30.720.200:FF:000001">
    <property type="entry name" value="Glycine--tRNA ligase 2"/>
    <property type="match status" value="1"/>
</dbReference>
<dbReference type="InterPro" id="IPR002315">
    <property type="entry name" value="tRNA-synt_gly"/>
</dbReference>
<dbReference type="Gene3D" id="3.30.930.10">
    <property type="entry name" value="Bira Bifunctional Protein, Domain 2"/>
    <property type="match status" value="1"/>
</dbReference>
<dbReference type="GO" id="GO:0070150">
    <property type="term" value="P:mitochondrial glycyl-tRNA aminoacylation"/>
    <property type="evidence" value="ECO:0007669"/>
    <property type="project" value="TreeGrafter"/>
</dbReference>
<dbReference type="FunFam" id="3.30.40.230:FF:000001">
    <property type="entry name" value="Glycine--tRNA ligase"/>
    <property type="match status" value="1"/>
</dbReference>
<sequence>MDTSALEAAFLASQEEVGRKGDVVRSLKAQVKDGQVEKSAVDEAIEALKQAKLDMEQKQKEYETATGKTSSANKEAFRTSMLNALERRLFFIPSFKIYGSVAGFYDYGPPGCAMKQNVTQIWRDHFILEENMLEVECPAVTPEIVLKASGHVERFTDFMVTDLKTGDCHRADHLLEAALEGVLEDKKNPPSAEAAWAARDLLARVGELGAAELGAALTQYGVKAPDTKNDISAPFPFNLMFKTSIGPRGDMVGYLRPETAQGIFVNFRDLLYYNGSKLPFAAAQIGNSYRNEIAPRAGLLRVREFTQAEIEHFCNPNDKSHPKFESVAAVSPLLYSRALQMGDEKKAARMPLGEAVAAGIIANQTLAYFIGRTYLFAQRIGLNLERVRFRQHLVHEMAHYAEDCWDLEVQCSYGWIECAGLADRSAFDLNAHASVSKVDMHAYERFAEAQEVDVVTVLPNKRELGRLYKKDAKAIADALEALSECDALEMAGKLDAGQAAALTVGEQSFDMQPSFVSIKKERKRLTGRNFTPAVIEPSFGIGRILYCLFEHCFYCREGDEQRSVFSFTPVTAPVKCTVFPLLQRAELNERAAAVSAALTRERLSNTIDTTGTTIGKRYSRTDEIGVPFAITIDYQSTEDGTATLRERDSTAQVRVPIAELPSLVRRLTDMEVSWKDVAAKYPAQAQAAGDE</sequence>
<evidence type="ECO:0000313" key="17">
    <source>
        <dbReference type="Proteomes" id="UP001055712"/>
    </source>
</evidence>
<comment type="subcellular location">
    <subcellularLocation>
        <location evidence="1">Cytoplasm</location>
    </subcellularLocation>
</comment>
<protein>
    <recommendedName>
        <fullName evidence="4">glycine--tRNA ligase</fullName>
        <ecNumber evidence="4">6.1.1.14</ecNumber>
    </recommendedName>
    <alternativeName>
        <fullName evidence="12">Diadenosine tetraphosphate synthetase</fullName>
    </alternativeName>
</protein>
<evidence type="ECO:0000259" key="15">
    <source>
        <dbReference type="PROSITE" id="PS50862"/>
    </source>
</evidence>
<dbReference type="Gene3D" id="3.30.720.200">
    <property type="match status" value="1"/>
</dbReference>
<evidence type="ECO:0000256" key="5">
    <source>
        <dbReference type="ARBA" id="ARBA00022490"/>
    </source>
</evidence>
<evidence type="ECO:0000256" key="13">
    <source>
        <dbReference type="ARBA" id="ARBA00047937"/>
    </source>
</evidence>
<dbReference type="InterPro" id="IPR006195">
    <property type="entry name" value="aa-tRNA-synth_II"/>
</dbReference>
<dbReference type="EMBL" id="SIDB01000002">
    <property type="protein sequence ID" value="KAI3436835.1"/>
    <property type="molecule type" value="Genomic_DNA"/>
</dbReference>
<evidence type="ECO:0000256" key="1">
    <source>
        <dbReference type="ARBA" id="ARBA00004496"/>
    </source>
</evidence>
<dbReference type="InterPro" id="IPR033731">
    <property type="entry name" value="GlyRS-like_core"/>
</dbReference>
<organism evidence="16 17">
    <name type="scientific">Chlorella vulgaris</name>
    <name type="common">Green alga</name>
    <dbReference type="NCBI Taxonomy" id="3077"/>
    <lineage>
        <taxon>Eukaryota</taxon>
        <taxon>Viridiplantae</taxon>
        <taxon>Chlorophyta</taxon>
        <taxon>core chlorophytes</taxon>
        <taxon>Trebouxiophyceae</taxon>
        <taxon>Chlorellales</taxon>
        <taxon>Chlorellaceae</taxon>
        <taxon>Chlorella clade</taxon>
        <taxon>Chlorella</taxon>
    </lineage>
</organism>
<accession>A0A9D4TXR9</accession>
<dbReference type="GO" id="GO:0005739">
    <property type="term" value="C:mitochondrion"/>
    <property type="evidence" value="ECO:0007669"/>
    <property type="project" value="TreeGrafter"/>
</dbReference>
<feature type="domain" description="Aminoacyl-transfer RNA synthetases class-II family profile" evidence="15">
    <location>
        <begin position="80"/>
        <end position="569"/>
    </location>
</feature>
<evidence type="ECO:0000256" key="2">
    <source>
        <dbReference type="ARBA" id="ARBA00008226"/>
    </source>
</evidence>
<dbReference type="Pfam" id="PF00587">
    <property type="entry name" value="tRNA-synt_2b"/>
    <property type="match status" value="1"/>
</dbReference>
<evidence type="ECO:0000256" key="12">
    <source>
        <dbReference type="ARBA" id="ARBA00030057"/>
    </source>
</evidence>
<dbReference type="FunFam" id="3.40.50.800:FF:000004">
    <property type="entry name" value="Glycine--tRNA ligase 2"/>
    <property type="match status" value="1"/>
</dbReference>
<keyword evidence="14" id="KW-0175">Coiled coil</keyword>
<reference evidence="16" key="2">
    <citation type="submission" date="2020-11" db="EMBL/GenBank/DDBJ databases">
        <authorList>
            <person name="Cecchin M."/>
            <person name="Marcolungo L."/>
            <person name="Rossato M."/>
            <person name="Girolomoni L."/>
            <person name="Cosentino E."/>
            <person name="Cuine S."/>
            <person name="Li-Beisson Y."/>
            <person name="Delledonne M."/>
            <person name="Ballottari M."/>
        </authorList>
    </citation>
    <scope>NUCLEOTIDE SEQUENCE</scope>
    <source>
        <strain evidence="16">211/11P</strain>
        <tissue evidence="16">Whole cell</tissue>
    </source>
</reference>
<reference evidence="16" key="1">
    <citation type="journal article" date="2019" name="Plant J.">
        <title>Chlorella vulgaris genome assembly and annotation reveals the molecular basis for metabolic acclimation to high light conditions.</title>
        <authorList>
            <person name="Cecchin M."/>
            <person name="Marcolungo L."/>
            <person name="Rossato M."/>
            <person name="Girolomoni L."/>
            <person name="Cosentino E."/>
            <person name="Cuine S."/>
            <person name="Li-Beisson Y."/>
            <person name="Delledonne M."/>
            <person name="Ballottari M."/>
        </authorList>
    </citation>
    <scope>NUCLEOTIDE SEQUENCE</scope>
    <source>
        <strain evidence="16">211/11P</strain>
    </source>
</reference>
<dbReference type="AlphaFoldDB" id="A0A9D4TXR9"/>
<dbReference type="OrthoDB" id="57698at2759"/>
<dbReference type="PANTHER" id="PTHR10745:SF0">
    <property type="entry name" value="GLYCINE--TRNA LIGASE"/>
    <property type="match status" value="1"/>
</dbReference>
<evidence type="ECO:0000256" key="7">
    <source>
        <dbReference type="ARBA" id="ARBA00022679"/>
    </source>
</evidence>
<dbReference type="InterPro" id="IPR002314">
    <property type="entry name" value="aa-tRNA-synt_IIb"/>
</dbReference>
<keyword evidence="17" id="KW-1185">Reference proteome</keyword>
<gene>
    <name evidence="16" type="ORF">D9Q98_006245</name>
</gene>
<dbReference type="GO" id="GO:0004820">
    <property type="term" value="F:glycine-tRNA ligase activity"/>
    <property type="evidence" value="ECO:0007669"/>
    <property type="project" value="UniProtKB-EC"/>
</dbReference>
<evidence type="ECO:0000256" key="10">
    <source>
        <dbReference type="ARBA" id="ARBA00022917"/>
    </source>
</evidence>
<dbReference type="NCBIfam" id="NF003211">
    <property type="entry name" value="PRK04173.1"/>
    <property type="match status" value="1"/>
</dbReference>
<dbReference type="Gene3D" id="3.40.50.800">
    <property type="entry name" value="Anticodon-binding domain"/>
    <property type="match status" value="1"/>
</dbReference>